<keyword evidence="7" id="KW-0408">Iron</keyword>
<feature type="binding site" evidence="7">
    <location>
        <position position="60"/>
    </location>
    <ligand>
        <name>Ni(2+)</name>
        <dbReference type="ChEBI" id="CHEBI:49786"/>
    </ligand>
</feature>
<keyword evidence="5 7" id="KW-0479">Metal-binding</keyword>
<organism evidence="8 9">
    <name type="scientific">Parazoarcus communis</name>
    <dbReference type="NCBI Taxonomy" id="41977"/>
    <lineage>
        <taxon>Bacteria</taxon>
        <taxon>Pseudomonadati</taxon>
        <taxon>Pseudomonadota</taxon>
        <taxon>Betaproteobacteria</taxon>
        <taxon>Rhodocyclales</taxon>
        <taxon>Zoogloeaceae</taxon>
        <taxon>Parazoarcus</taxon>
    </lineage>
</organism>
<comment type="cofactor">
    <cofactor evidence="1 7">
        <name>Ni(2+)</name>
        <dbReference type="ChEBI" id="CHEBI:49786"/>
    </cofactor>
</comment>
<name>A0A2U8GKA3_9RHOO</name>
<feature type="binding site" evidence="7">
    <location>
        <position position="63"/>
    </location>
    <ligand>
        <name>Fe cation</name>
        <dbReference type="ChEBI" id="CHEBI:24875"/>
    </ligand>
</feature>
<dbReference type="InterPro" id="IPR029014">
    <property type="entry name" value="NiFe-Hase_large"/>
</dbReference>
<feature type="binding site" evidence="7">
    <location>
        <position position="480"/>
    </location>
    <ligand>
        <name>Ni(2+)</name>
        <dbReference type="ChEBI" id="CHEBI:49786"/>
    </ligand>
</feature>
<comment type="cofactor">
    <cofactor evidence="7">
        <name>Fe cation</name>
        <dbReference type="ChEBI" id="CHEBI:24875"/>
    </cofactor>
</comment>
<evidence type="ECO:0000313" key="9">
    <source>
        <dbReference type="Proteomes" id="UP000244930"/>
    </source>
</evidence>
<keyword evidence="9" id="KW-1185">Reference proteome</keyword>
<dbReference type="InterPro" id="IPR050867">
    <property type="entry name" value="NiFe/NiFeSe_hydrgnase_LSU"/>
</dbReference>
<protein>
    <submittedName>
        <fullName evidence="8">HupV protein</fullName>
    </submittedName>
</protein>
<dbReference type="InterPro" id="IPR001501">
    <property type="entry name" value="Ni-dep_hyd_lsu"/>
</dbReference>
<gene>
    <name evidence="8" type="ORF">CEW83_00785</name>
</gene>
<dbReference type="PANTHER" id="PTHR42958">
    <property type="entry name" value="HYDROGENASE-2 LARGE CHAIN"/>
    <property type="match status" value="1"/>
</dbReference>
<dbReference type="GO" id="GO:0030313">
    <property type="term" value="C:cell envelope"/>
    <property type="evidence" value="ECO:0007669"/>
    <property type="project" value="UniProtKB-SubCell"/>
</dbReference>
<evidence type="ECO:0000256" key="4">
    <source>
        <dbReference type="ARBA" id="ARBA00022596"/>
    </source>
</evidence>
<sequence>MSRRVLGPFNRVEGDLELSLDTEDGVVSAARVNSPLYRGFEQILEGKAPADAMVIVPRICGICSVSQSVAAATALADAMGVTPPPNGARATNLMLATENLADHLTHFYLFFMPDFARDAYAGAPWFASAEARFKAIRGAAAADVLPARAQFMHLLGTLAGKWPHTLSVQPGGSARAVSATERVRMVSLIRSFRAWLERHLFGDALEAISGIGSEAALWAWLDAKGPERGDFARFLAIARNLRLDRLGRCEGGERYLSHGNYVFEGERLFARGVWDGASASLLDFAHEDVTEDVSHAWMAGEGACHPLSGFTQPDIARESGYSWCKAPRWRGEVVQCGALSRQVVDAHPLARDLVAAGGGNVFSRVVGRLLEIARVVPEMERWALAIEPGERFCTEAGVPDSAQGVGLIEAARGALGHWVVIRKGRIQRYQIIAPTTWNFSPRDGRGTPGALEQALVGTPACESDEMPLAVQHVVRSFDPCMVCTVH</sequence>
<feature type="binding site" evidence="7">
    <location>
        <position position="486"/>
    </location>
    <ligand>
        <name>Mg(2+)</name>
        <dbReference type="ChEBI" id="CHEBI:18420"/>
    </ligand>
</feature>
<keyword evidence="7" id="KW-0460">Magnesium</keyword>
<dbReference type="RefSeq" id="WP_108947645.1">
    <property type="nucleotide sequence ID" value="NZ_CP022187.1"/>
</dbReference>
<evidence type="ECO:0000256" key="5">
    <source>
        <dbReference type="ARBA" id="ARBA00022723"/>
    </source>
</evidence>
<feature type="binding site" evidence="7">
    <location>
        <position position="63"/>
    </location>
    <ligand>
        <name>Ni(2+)</name>
        <dbReference type="ChEBI" id="CHEBI:49786"/>
    </ligand>
</feature>
<comment type="subcellular location">
    <subcellularLocation>
        <location evidence="2">Cell envelope</location>
    </subcellularLocation>
</comment>
<reference evidence="8 9" key="1">
    <citation type="submission" date="2017-06" db="EMBL/GenBank/DDBJ databases">
        <title>Azoarcus.</title>
        <authorList>
            <person name="Woo J.-H."/>
            <person name="Kim H.-S."/>
        </authorList>
    </citation>
    <scope>NUCLEOTIDE SEQUENCE [LARGE SCALE GENOMIC DNA]</scope>
    <source>
        <strain evidence="8 9">TSPY31</strain>
    </source>
</reference>
<dbReference type="Gene3D" id="1.10.645.10">
    <property type="entry name" value="Cytochrome-c3 Hydrogenase, chain B"/>
    <property type="match status" value="1"/>
</dbReference>
<feature type="binding site" evidence="7">
    <location>
        <position position="431"/>
    </location>
    <ligand>
        <name>Mg(2+)</name>
        <dbReference type="ChEBI" id="CHEBI:18420"/>
    </ligand>
</feature>
<dbReference type="InterPro" id="IPR018194">
    <property type="entry name" value="Ni-dep_hyd_lsu_Ni_BS"/>
</dbReference>
<evidence type="ECO:0000256" key="3">
    <source>
        <dbReference type="ARBA" id="ARBA00009292"/>
    </source>
</evidence>
<keyword evidence="4 7" id="KW-0533">Nickel</keyword>
<proteinExistence type="inferred from homology"/>
<dbReference type="PROSITE" id="PS00507">
    <property type="entry name" value="NI_HGENASE_L_1"/>
    <property type="match status" value="1"/>
</dbReference>
<dbReference type="SUPFAM" id="SSF56762">
    <property type="entry name" value="HydB/Nqo4-like"/>
    <property type="match status" value="1"/>
</dbReference>
<evidence type="ECO:0000256" key="6">
    <source>
        <dbReference type="ARBA" id="ARBA00023002"/>
    </source>
</evidence>
<dbReference type="Proteomes" id="UP000244930">
    <property type="component" value="Chromosome"/>
</dbReference>
<evidence type="ECO:0000256" key="7">
    <source>
        <dbReference type="PIRSR" id="PIRSR601501-1"/>
    </source>
</evidence>
<feature type="binding site" evidence="7">
    <location>
        <position position="483"/>
    </location>
    <ligand>
        <name>Fe cation</name>
        <dbReference type="ChEBI" id="CHEBI:24875"/>
    </ligand>
</feature>
<dbReference type="AlphaFoldDB" id="A0A2U8GKA3"/>
<evidence type="ECO:0000256" key="2">
    <source>
        <dbReference type="ARBA" id="ARBA00004196"/>
    </source>
</evidence>
<dbReference type="KEGG" id="acom:CEW83_00785"/>
<dbReference type="Pfam" id="PF00374">
    <property type="entry name" value="NiFeSe_Hases"/>
    <property type="match status" value="2"/>
</dbReference>
<accession>A0A2U8GKA3</accession>
<keyword evidence="6" id="KW-0560">Oxidoreductase</keyword>
<dbReference type="GO" id="GO:0008901">
    <property type="term" value="F:ferredoxin hydrogenase activity"/>
    <property type="evidence" value="ECO:0007669"/>
    <property type="project" value="InterPro"/>
</dbReference>
<dbReference type="EMBL" id="CP022187">
    <property type="protein sequence ID" value="AWI73937.1"/>
    <property type="molecule type" value="Genomic_DNA"/>
</dbReference>
<dbReference type="GO" id="GO:0016151">
    <property type="term" value="F:nickel cation binding"/>
    <property type="evidence" value="ECO:0007669"/>
    <property type="project" value="InterPro"/>
</dbReference>
<evidence type="ECO:0000313" key="8">
    <source>
        <dbReference type="EMBL" id="AWI73937.1"/>
    </source>
</evidence>
<dbReference type="PANTHER" id="PTHR42958:SF4">
    <property type="entry name" value="HYDROGENASE EXPRESSION_FORMATION PROTEIN HUPK"/>
    <property type="match status" value="1"/>
</dbReference>
<comment type="similarity">
    <text evidence="3">Belongs to the [NiFe]/[NiFeSe] hydrogenase large subunit family.</text>
</comment>
<feature type="binding site" evidence="7">
    <location>
        <position position="41"/>
    </location>
    <ligand>
        <name>Mg(2+)</name>
        <dbReference type="ChEBI" id="CHEBI:18420"/>
    </ligand>
</feature>
<evidence type="ECO:0000256" key="1">
    <source>
        <dbReference type="ARBA" id="ARBA00001967"/>
    </source>
</evidence>